<dbReference type="InterPro" id="IPR036388">
    <property type="entry name" value="WH-like_DNA-bd_sf"/>
</dbReference>
<dbReference type="PANTHER" id="PTHR30537:SF74">
    <property type="entry name" value="HTH-TYPE TRANSCRIPTIONAL REGULATOR TRPI"/>
    <property type="match status" value="1"/>
</dbReference>
<keyword evidence="7" id="KW-1185">Reference proteome</keyword>
<keyword evidence="4" id="KW-0804">Transcription</keyword>
<keyword evidence="2" id="KW-0805">Transcription regulation</keyword>
<organism evidence="6 7">
    <name type="scientific">Tistrella arctica</name>
    <dbReference type="NCBI Taxonomy" id="3133430"/>
    <lineage>
        <taxon>Bacteria</taxon>
        <taxon>Pseudomonadati</taxon>
        <taxon>Pseudomonadota</taxon>
        <taxon>Alphaproteobacteria</taxon>
        <taxon>Geminicoccales</taxon>
        <taxon>Geminicoccaceae</taxon>
        <taxon>Tistrella</taxon>
    </lineage>
</organism>
<dbReference type="InterPro" id="IPR036390">
    <property type="entry name" value="WH_DNA-bd_sf"/>
</dbReference>
<evidence type="ECO:0000313" key="6">
    <source>
        <dbReference type="EMBL" id="MEN2991378.1"/>
    </source>
</evidence>
<dbReference type="CDD" id="cd08432">
    <property type="entry name" value="PBP2_GcdR_TrpI_HvrB_AmpR_like"/>
    <property type="match status" value="1"/>
</dbReference>
<dbReference type="InterPro" id="IPR058163">
    <property type="entry name" value="LysR-type_TF_proteobact-type"/>
</dbReference>
<dbReference type="PRINTS" id="PR00039">
    <property type="entry name" value="HTHLYSR"/>
</dbReference>
<dbReference type="SUPFAM" id="SSF53850">
    <property type="entry name" value="Periplasmic binding protein-like II"/>
    <property type="match status" value="1"/>
</dbReference>
<evidence type="ECO:0000259" key="5">
    <source>
        <dbReference type="PROSITE" id="PS50931"/>
    </source>
</evidence>
<protein>
    <submittedName>
        <fullName evidence="6">LysR substrate-binding domain-containing protein</fullName>
    </submittedName>
</protein>
<gene>
    <name evidence="6" type="ORF">WG926_23905</name>
</gene>
<evidence type="ECO:0000256" key="3">
    <source>
        <dbReference type="ARBA" id="ARBA00023125"/>
    </source>
</evidence>
<dbReference type="PROSITE" id="PS50931">
    <property type="entry name" value="HTH_LYSR"/>
    <property type="match status" value="1"/>
</dbReference>
<evidence type="ECO:0000313" key="7">
    <source>
        <dbReference type="Proteomes" id="UP001413721"/>
    </source>
</evidence>
<dbReference type="Gene3D" id="1.10.10.10">
    <property type="entry name" value="Winged helix-like DNA-binding domain superfamily/Winged helix DNA-binding domain"/>
    <property type="match status" value="1"/>
</dbReference>
<sequence>MDSRPPPPRRLPPLGALRAFEAAARRLSFQKAADELAVTPTAISHQIRLLEDSLGVALFTRHVRRVSLTAAGLALFPAVRDGLDGMAVAVAALRPPPVTHPVLTLSATTLFTGRRLIPALARFRARHPDIDLRLQATEAIADLETGAADAAVRYGTGPFPGLMSHHLCDDAFGVLASPRLGLRCPRDLANVTLLHVDWHHRSADAPGWPHWRRLAGAAWLDAGRGLRFTDDSHALQLAIAGEGAVIGSLILLRDELASGVLVQPFGPLIPGAGYHLVATAARMASSEVQALRDWLIADCAGA</sequence>
<dbReference type="Pfam" id="PF03466">
    <property type="entry name" value="LysR_substrate"/>
    <property type="match status" value="1"/>
</dbReference>
<reference evidence="6 7" key="1">
    <citation type="submission" date="2024-03" db="EMBL/GenBank/DDBJ databases">
        <title>High-quality draft genome sequencing of Tistrella sp. BH-R2-4.</title>
        <authorList>
            <person name="Dong C."/>
        </authorList>
    </citation>
    <scope>NUCLEOTIDE SEQUENCE [LARGE SCALE GENOMIC DNA]</scope>
    <source>
        <strain evidence="6 7">BH-R2-4</strain>
    </source>
</reference>
<keyword evidence="3" id="KW-0238">DNA-binding</keyword>
<dbReference type="InterPro" id="IPR000847">
    <property type="entry name" value="LysR_HTH_N"/>
</dbReference>
<dbReference type="EMBL" id="JBBKTW010000011">
    <property type="protein sequence ID" value="MEN2991378.1"/>
    <property type="molecule type" value="Genomic_DNA"/>
</dbReference>
<name>A0ABU9YRD4_9PROT</name>
<comment type="similarity">
    <text evidence="1">Belongs to the LysR transcriptional regulatory family.</text>
</comment>
<dbReference type="Gene3D" id="3.40.190.10">
    <property type="entry name" value="Periplasmic binding protein-like II"/>
    <property type="match status" value="2"/>
</dbReference>
<feature type="domain" description="HTH lysR-type" evidence="5">
    <location>
        <begin position="12"/>
        <end position="69"/>
    </location>
</feature>
<evidence type="ECO:0000256" key="4">
    <source>
        <dbReference type="ARBA" id="ARBA00023163"/>
    </source>
</evidence>
<dbReference type="PANTHER" id="PTHR30537">
    <property type="entry name" value="HTH-TYPE TRANSCRIPTIONAL REGULATOR"/>
    <property type="match status" value="1"/>
</dbReference>
<comment type="caution">
    <text evidence="6">The sequence shown here is derived from an EMBL/GenBank/DDBJ whole genome shotgun (WGS) entry which is preliminary data.</text>
</comment>
<evidence type="ECO:0000256" key="1">
    <source>
        <dbReference type="ARBA" id="ARBA00009437"/>
    </source>
</evidence>
<dbReference type="RefSeq" id="WP_345932083.1">
    <property type="nucleotide sequence ID" value="NZ_JBBKTV010000002.1"/>
</dbReference>
<accession>A0ABU9YRD4</accession>
<dbReference type="Pfam" id="PF00126">
    <property type="entry name" value="HTH_1"/>
    <property type="match status" value="1"/>
</dbReference>
<dbReference type="SUPFAM" id="SSF46785">
    <property type="entry name" value="Winged helix' DNA-binding domain"/>
    <property type="match status" value="1"/>
</dbReference>
<evidence type="ECO:0000256" key="2">
    <source>
        <dbReference type="ARBA" id="ARBA00023015"/>
    </source>
</evidence>
<dbReference type="Proteomes" id="UP001413721">
    <property type="component" value="Unassembled WGS sequence"/>
</dbReference>
<dbReference type="InterPro" id="IPR005119">
    <property type="entry name" value="LysR_subst-bd"/>
</dbReference>
<proteinExistence type="inferred from homology"/>